<sequence>MADHSDGYATTIELTLDRFARYGDRVAITVDDPGSRSEWTFRDVLDRVHREARRLDGLGVRRGDVVAIMVGSTPTGLVMRWAANVVGAAWVSFADGSSPTTVAALLRTCSARLLVVAGTGRRETADRAAAGTGATVVDVDPDPPADAAPFPVRLRPDDLASISLTGGSTGVPKGVPRYAAVPAYSSPAALAGWSDTVLLVCTPIAHIAGTLSLVTLAAGGRVVLQAEFDAARVLAAIARERATTIQLMPRNLYQLLDHPDLATTDTSGLRRVRIGSAPASADRLGEALERFGPIVGQTYGSIEATTICSIEPDELARPELRGTVGRPVRGVTVSVCDDDGTPVPAGTTGEVWVHSGAVMPGYIGNPEETAAVLRDGWFRTGDLGSLDEHGYLTLVGRAKEVIFAERARIYPSEVENCLVAHPGVTAAGVFARADGDGVETAAAAVVPRAGCAPTADELIGWVAGHRGPTVAPSEVRLVADLPLTPSGKVDRAALARQASG</sequence>
<dbReference type="GO" id="GO:0016877">
    <property type="term" value="F:ligase activity, forming carbon-sulfur bonds"/>
    <property type="evidence" value="ECO:0007669"/>
    <property type="project" value="UniProtKB-ARBA"/>
</dbReference>
<protein>
    <submittedName>
        <fullName evidence="3">Fatty-acyl-CoA synthase</fullName>
    </submittedName>
</protein>
<evidence type="ECO:0000313" key="4">
    <source>
        <dbReference type="Proteomes" id="UP000295560"/>
    </source>
</evidence>
<proteinExistence type="predicted"/>
<dbReference type="InterPro" id="IPR042099">
    <property type="entry name" value="ANL_N_sf"/>
</dbReference>
<dbReference type="InterPro" id="IPR000873">
    <property type="entry name" value="AMP-dep_synth/lig_dom"/>
</dbReference>
<organism evidence="3 4">
    <name type="scientific">Pseudonocardia endophytica</name>
    <dbReference type="NCBI Taxonomy" id="401976"/>
    <lineage>
        <taxon>Bacteria</taxon>
        <taxon>Bacillati</taxon>
        <taxon>Actinomycetota</taxon>
        <taxon>Actinomycetes</taxon>
        <taxon>Pseudonocardiales</taxon>
        <taxon>Pseudonocardiaceae</taxon>
        <taxon>Pseudonocardia</taxon>
    </lineage>
</organism>
<dbReference type="InterPro" id="IPR050237">
    <property type="entry name" value="ATP-dep_AMP-bd_enzyme"/>
</dbReference>
<keyword evidence="4" id="KW-1185">Reference proteome</keyword>
<evidence type="ECO:0000259" key="1">
    <source>
        <dbReference type="Pfam" id="PF00501"/>
    </source>
</evidence>
<dbReference type="EMBL" id="SMFZ01000002">
    <property type="protein sequence ID" value="TCK22353.1"/>
    <property type="molecule type" value="Genomic_DNA"/>
</dbReference>
<feature type="domain" description="AMP-dependent synthetase/ligase" evidence="1">
    <location>
        <begin position="19"/>
        <end position="362"/>
    </location>
</feature>
<dbReference type="OrthoDB" id="9803968at2"/>
<dbReference type="Gene3D" id="3.40.50.12780">
    <property type="entry name" value="N-terminal domain of ligase-like"/>
    <property type="match status" value="1"/>
</dbReference>
<dbReference type="Proteomes" id="UP000295560">
    <property type="component" value="Unassembled WGS sequence"/>
</dbReference>
<dbReference type="AlphaFoldDB" id="A0A4R1HMS0"/>
<comment type="caution">
    <text evidence="3">The sequence shown here is derived from an EMBL/GenBank/DDBJ whole genome shotgun (WGS) entry which is preliminary data.</text>
</comment>
<dbReference type="InterPro" id="IPR020845">
    <property type="entry name" value="AMP-binding_CS"/>
</dbReference>
<dbReference type="RefSeq" id="WP_132431147.1">
    <property type="nucleotide sequence ID" value="NZ_SMFZ01000002.1"/>
</dbReference>
<reference evidence="3 4" key="1">
    <citation type="submission" date="2019-03" db="EMBL/GenBank/DDBJ databases">
        <title>Sequencing the genomes of 1000 actinobacteria strains.</title>
        <authorList>
            <person name="Klenk H.-P."/>
        </authorList>
    </citation>
    <scope>NUCLEOTIDE SEQUENCE [LARGE SCALE GENOMIC DNA]</scope>
    <source>
        <strain evidence="3 4">DSM 44969</strain>
    </source>
</reference>
<dbReference type="InterPro" id="IPR045851">
    <property type="entry name" value="AMP-bd_C_sf"/>
</dbReference>
<dbReference type="Pfam" id="PF13193">
    <property type="entry name" value="AMP-binding_C"/>
    <property type="match status" value="1"/>
</dbReference>
<dbReference type="SUPFAM" id="SSF56801">
    <property type="entry name" value="Acetyl-CoA synthetase-like"/>
    <property type="match status" value="1"/>
</dbReference>
<accession>A0A4R1HMS0</accession>
<name>A0A4R1HMS0_PSEEN</name>
<evidence type="ECO:0000313" key="3">
    <source>
        <dbReference type="EMBL" id="TCK22353.1"/>
    </source>
</evidence>
<feature type="domain" description="AMP-binding enzyme C-terminal" evidence="2">
    <location>
        <begin position="413"/>
        <end position="488"/>
    </location>
</feature>
<dbReference type="Pfam" id="PF00501">
    <property type="entry name" value="AMP-binding"/>
    <property type="match status" value="1"/>
</dbReference>
<dbReference type="PANTHER" id="PTHR43767">
    <property type="entry name" value="LONG-CHAIN-FATTY-ACID--COA LIGASE"/>
    <property type="match status" value="1"/>
</dbReference>
<dbReference type="Gene3D" id="3.30.300.30">
    <property type="match status" value="1"/>
</dbReference>
<gene>
    <name evidence="3" type="ORF">EV378_6355</name>
</gene>
<dbReference type="InterPro" id="IPR025110">
    <property type="entry name" value="AMP-bd_C"/>
</dbReference>
<dbReference type="PROSITE" id="PS00455">
    <property type="entry name" value="AMP_BINDING"/>
    <property type="match status" value="1"/>
</dbReference>
<dbReference type="PANTHER" id="PTHR43767:SF7">
    <property type="entry name" value="MEDIUM_LONG-CHAIN-FATTY-ACID--COA LIGASE FADD8"/>
    <property type="match status" value="1"/>
</dbReference>
<evidence type="ECO:0000259" key="2">
    <source>
        <dbReference type="Pfam" id="PF13193"/>
    </source>
</evidence>